<dbReference type="AlphaFoldDB" id="A0A4D6KMA6"/>
<reference evidence="2 3" key="1">
    <citation type="submission" date="2019-04" db="EMBL/GenBank/DDBJ databases">
        <title>An improved genome assembly and genetic linkage map for asparagus bean, Vigna unguiculata ssp. sesquipedialis.</title>
        <authorList>
            <person name="Xia Q."/>
            <person name="Zhang R."/>
            <person name="Dong Y."/>
        </authorList>
    </citation>
    <scope>NUCLEOTIDE SEQUENCE [LARGE SCALE GENOMIC DNA]</scope>
    <source>
        <tissue evidence="2">Leaf</tissue>
    </source>
</reference>
<keyword evidence="3" id="KW-1185">Reference proteome</keyword>
<feature type="region of interest" description="Disordered" evidence="1">
    <location>
        <begin position="140"/>
        <end position="159"/>
    </location>
</feature>
<accession>A0A4D6KMA6</accession>
<feature type="region of interest" description="Disordered" evidence="1">
    <location>
        <begin position="1"/>
        <end position="74"/>
    </location>
</feature>
<organism evidence="2 3">
    <name type="scientific">Vigna unguiculata</name>
    <name type="common">Cowpea</name>
    <dbReference type="NCBI Taxonomy" id="3917"/>
    <lineage>
        <taxon>Eukaryota</taxon>
        <taxon>Viridiplantae</taxon>
        <taxon>Streptophyta</taxon>
        <taxon>Embryophyta</taxon>
        <taxon>Tracheophyta</taxon>
        <taxon>Spermatophyta</taxon>
        <taxon>Magnoliopsida</taxon>
        <taxon>eudicotyledons</taxon>
        <taxon>Gunneridae</taxon>
        <taxon>Pentapetalae</taxon>
        <taxon>rosids</taxon>
        <taxon>fabids</taxon>
        <taxon>Fabales</taxon>
        <taxon>Fabaceae</taxon>
        <taxon>Papilionoideae</taxon>
        <taxon>50 kb inversion clade</taxon>
        <taxon>NPAAA clade</taxon>
        <taxon>indigoferoid/millettioid clade</taxon>
        <taxon>Phaseoleae</taxon>
        <taxon>Vigna</taxon>
    </lineage>
</organism>
<dbReference type="EMBL" id="CP039345">
    <property type="protein sequence ID" value="QCD78652.1"/>
    <property type="molecule type" value="Genomic_DNA"/>
</dbReference>
<gene>
    <name evidence="2" type="ORF">DEO72_LG1g2288</name>
</gene>
<dbReference type="Proteomes" id="UP000501690">
    <property type="component" value="Linkage Group LG1"/>
</dbReference>
<protein>
    <submittedName>
        <fullName evidence="2">Uncharacterized protein</fullName>
    </submittedName>
</protein>
<name>A0A4D6KMA6_VIGUN</name>
<evidence type="ECO:0000313" key="3">
    <source>
        <dbReference type="Proteomes" id="UP000501690"/>
    </source>
</evidence>
<sequence length="222" mass="24318">MAAAAAISSPATTNLQQRRRHHLPPSSRSSVAPPHHGPPFAQLPSSPQQRTPLAHLRQPPLAPPRSSSHLHRSCSSAATVHEPFCASHHAGKHCWSERPPRVLLPHAAAIAGHQRISIAASHTCSVPATPATTNLLQRRATSVAPSLQQPRQPPRLRRLRRRSRAVSRHCHLHLHCICRNPNSGERKCTATCQHLIGQSNWSNWSTGQSQQSTLVKTAKMVK</sequence>
<evidence type="ECO:0000256" key="1">
    <source>
        <dbReference type="SAM" id="MobiDB-lite"/>
    </source>
</evidence>
<proteinExistence type="predicted"/>
<evidence type="ECO:0000313" key="2">
    <source>
        <dbReference type="EMBL" id="QCD78652.1"/>
    </source>
</evidence>